<evidence type="ECO:0000256" key="5">
    <source>
        <dbReference type="ARBA" id="ARBA00023016"/>
    </source>
</evidence>
<evidence type="ECO:0000313" key="15">
    <source>
        <dbReference type="Proteomes" id="UP000501122"/>
    </source>
</evidence>
<dbReference type="CDD" id="cd00446">
    <property type="entry name" value="GrpE"/>
    <property type="match status" value="1"/>
</dbReference>
<evidence type="ECO:0000256" key="3">
    <source>
        <dbReference type="ARBA" id="ARBA00011738"/>
    </source>
</evidence>
<comment type="similarity">
    <text evidence="2 10 12">Belongs to the GrpE family.</text>
</comment>
<evidence type="ECO:0000256" key="9">
    <source>
        <dbReference type="ARBA" id="ARBA00076414"/>
    </source>
</evidence>
<dbReference type="PRINTS" id="PR00773">
    <property type="entry name" value="GRPEPROTEIN"/>
</dbReference>
<accession>A0AAE6X1U1</accession>
<dbReference type="GO" id="GO:0042803">
    <property type="term" value="F:protein homodimerization activity"/>
    <property type="evidence" value="ECO:0007669"/>
    <property type="project" value="InterPro"/>
</dbReference>
<dbReference type="EMBL" id="CP047363">
    <property type="protein sequence ID" value="QIH78634.1"/>
    <property type="molecule type" value="Genomic_DNA"/>
</dbReference>
<dbReference type="InterPro" id="IPR000740">
    <property type="entry name" value="GrpE"/>
</dbReference>
<feature type="region of interest" description="Disordered" evidence="13">
    <location>
        <begin position="1"/>
        <end position="62"/>
    </location>
</feature>
<dbReference type="PANTHER" id="PTHR21237">
    <property type="entry name" value="GRPE PROTEIN"/>
    <property type="match status" value="1"/>
</dbReference>
<dbReference type="GO" id="GO:0006457">
    <property type="term" value="P:protein folding"/>
    <property type="evidence" value="ECO:0007669"/>
    <property type="project" value="InterPro"/>
</dbReference>
<evidence type="ECO:0000256" key="12">
    <source>
        <dbReference type="RuleBase" id="RU004478"/>
    </source>
</evidence>
<keyword evidence="6 10" id="KW-0143">Chaperone</keyword>
<evidence type="ECO:0000256" key="8">
    <source>
        <dbReference type="ARBA" id="ARBA00072274"/>
    </source>
</evidence>
<dbReference type="AlphaFoldDB" id="A0AAE6X1U1"/>
<dbReference type="Proteomes" id="UP000501122">
    <property type="component" value="Chromosome"/>
</dbReference>
<proteinExistence type="inferred from homology"/>
<name>A0AAE6X1U1_9STAP</name>
<dbReference type="HAMAP" id="MF_01151">
    <property type="entry name" value="GrpE"/>
    <property type="match status" value="1"/>
</dbReference>
<dbReference type="FunFam" id="2.30.22.10:FF:000001">
    <property type="entry name" value="Protein GrpE"/>
    <property type="match status" value="1"/>
</dbReference>
<dbReference type="Gene3D" id="3.90.20.20">
    <property type="match status" value="1"/>
</dbReference>
<dbReference type="Gene3D" id="2.30.22.10">
    <property type="entry name" value="Head domain of nucleotide exchange factor GrpE"/>
    <property type="match status" value="1"/>
</dbReference>
<evidence type="ECO:0000256" key="7">
    <source>
        <dbReference type="ARBA" id="ARBA00053401"/>
    </source>
</evidence>
<dbReference type="InterPro" id="IPR013805">
    <property type="entry name" value="GrpE_CC"/>
</dbReference>
<dbReference type="SUPFAM" id="SSF51064">
    <property type="entry name" value="Head domain of nucleotide exchange factor GrpE"/>
    <property type="match status" value="1"/>
</dbReference>
<dbReference type="RefSeq" id="WP_138071544.1">
    <property type="nucleotide sequence ID" value="NZ_CP035309.1"/>
</dbReference>
<keyword evidence="5 10" id="KW-0346">Stress response</keyword>
<dbReference type="InterPro" id="IPR009012">
    <property type="entry name" value="GrpE_head"/>
</dbReference>
<dbReference type="PANTHER" id="PTHR21237:SF23">
    <property type="entry name" value="GRPE PROTEIN HOMOLOG, MITOCHONDRIAL"/>
    <property type="match status" value="1"/>
</dbReference>
<protein>
    <recommendedName>
        <fullName evidence="8 10">Protein GrpE</fullName>
    </recommendedName>
    <alternativeName>
        <fullName evidence="9 10">HSP-70 cofactor</fullName>
    </alternativeName>
</protein>
<gene>
    <name evidence="10 14" type="primary">grpE</name>
    <name evidence="14" type="ORF">GTN30_08090</name>
</gene>
<dbReference type="Pfam" id="PF01025">
    <property type="entry name" value="GrpE"/>
    <property type="match status" value="1"/>
</dbReference>
<feature type="compositionally biased region" description="Low complexity" evidence="13">
    <location>
        <begin position="36"/>
        <end position="49"/>
    </location>
</feature>
<evidence type="ECO:0000256" key="13">
    <source>
        <dbReference type="SAM" id="MobiDB-lite"/>
    </source>
</evidence>
<dbReference type="GO" id="GO:0051087">
    <property type="term" value="F:protein-folding chaperone binding"/>
    <property type="evidence" value="ECO:0007669"/>
    <property type="project" value="InterPro"/>
</dbReference>
<dbReference type="PROSITE" id="PS01071">
    <property type="entry name" value="GRPE"/>
    <property type="match status" value="1"/>
</dbReference>
<evidence type="ECO:0000256" key="1">
    <source>
        <dbReference type="ARBA" id="ARBA00004496"/>
    </source>
</evidence>
<comment type="subunit">
    <text evidence="3 10">Homodimer.</text>
</comment>
<dbReference type="NCBIfam" id="NF010738">
    <property type="entry name" value="PRK14140.1"/>
    <property type="match status" value="1"/>
</dbReference>
<evidence type="ECO:0000256" key="10">
    <source>
        <dbReference type="HAMAP-Rule" id="MF_01151"/>
    </source>
</evidence>
<comment type="subcellular location">
    <subcellularLocation>
        <location evidence="1 10">Cytoplasm</location>
    </subcellularLocation>
</comment>
<dbReference type="GO" id="GO:0005737">
    <property type="term" value="C:cytoplasm"/>
    <property type="evidence" value="ECO:0007669"/>
    <property type="project" value="UniProtKB-SubCell"/>
</dbReference>
<keyword evidence="4 10" id="KW-0963">Cytoplasm</keyword>
<evidence type="ECO:0000256" key="6">
    <source>
        <dbReference type="ARBA" id="ARBA00023186"/>
    </source>
</evidence>
<organism evidence="14 15">
    <name type="scientific">Macrococcoides canis</name>
    <dbReference type="NCBI Taxonomy" id="1855823"/>
    <lineage>
        <taxon>Bacteria</taxon>
        <taxon>Bacillati</taxon>
        <taxon>Bacillota</taxon>
        <taxon>Bacilli</taxon>
        <taxon>Bacillales</taxon>
        <taxon>Staphylococcaceae</taxon>
        <taxon>Macrococcoides</taxon>
    </lineage>
</organism>
<sequence length="205" mass="23435">MSEENKQDVIKDENITETTETENNETTETNVDESTETTTESTDESVVSEAPVEDESTDPIAELEAKLDQSEEKYLRLYAEFENYKKRTRQELDTERTYRAQSVLRDILPAIDNIERALAQQGESDEFKSLHKGVEMIYESLLHSLKENGLEVIEALDAPFDPNLHQAVMQDSDSSKDSGIVLEELQKGYKLKERVLRPSMVKVNE</sequence>
<reference evidence="14" key="1">
    <citation type="journal article" date="2020" name="Antimicrob. Agents Chemother.">
        <title>The novel macrolide resistance genes mef(D), msr(F) and msr(H) are present on resistance islands in Macrococcus canis, Macrococcus caseolyticus and Staphylococcus aureus.</title>
        <authorList>
            <person name="Schwendener S."/>
            <person name="Dona V."/>
            <person name="Perreten V."/>
        </authorList>
    </citation>
    <scope>NUCLEOTIDE SEQUENCE</scope>
    <source>
        <strain evidence="14">Epi0076A</strain>
    </source>
</reference>
<dbReference type="GO" id="GO:0051082">
    <property type="term" value="F:unfolded protein binding"/>
    <property type="evidence" value="ECO:0007669"/>
    <property type="project" value="TreeGrafter"/>
</dbReference>
<comment type="function">
    <text evidence="7 10 11">Participates actively in the response to hyperosmotic and heat shock by preventing the aggregation of stress-denatured proteins, in association with DnaK and GrpE. It is the nucleotide exchange factor for DnaK and may function as a thermosensor. Unfolded proteins bind initially to DnaJ; upon interaction with the DnaJ-bound protein, DnaK hydrolyzes its bound ATP, resulting in the formation of a stable complex. GrpE releases ADP from DnaK; ATP binding to DnaK triggers the release of the substrate protein, thus completing the reaction cycle. Several rounds of ATP-dependent interactions between DnaJ, DnaK and GrpE are required for fully efficient folding.</text>
</comment>
<evidence type="ECO:0000256" key="2">
    <source>
        <dbReference type="ARBA" id="ARBA00009054"/>
    </source>
</evidence>
<evidence type="ECO:0000313" key="14">
    <source>
        <dbReference type="EMBL" id="QIH78634.1"/>
    </source>
</evidence>
<feature type="compositionally biased region" description="Acidic residues" evidence="13">
    <location>
        <begin position="19"/>
        <end position="35"/>
    </location>
</feature>
<dbReference type="SUPFAM" id="SSF58014">
    <property type="entry name" value="Coiled-coil domain of nucleotide exchange factor GrpE"/>
    <property type="match status" value="1"/>
</dbReference>
<feature type="compositionally biased region" description="Basic and acidic residues" evidence="13">
    <location>
        <begin position="1"/>
        <end position="14"/>
    </location>
</feature>
<evidence type="ECO:0000256" key="4">
    <source>
        <dbReference type="ARBA" id="ARBA00022490"/>
    </source>
</evidence>
<evidence type="ECO:0000256" key="11">
    <source>
        <dbReference type="RuleBase" id="RU000639"/>
    </source>
</evidence>
<dbReference type="GO" id="GO:0000774">
    <property type="term" value="F:adenyl-nucleotide exchange factor activity"/>
    <property type="evidence" value="ECO:0007669"/>
    <property type="project" value="InterPro"/>
</dbReference>